<evidence type="ECO:0000259" key="5">
    <source>
        <dbReference type="PROSITE" id="PS51352"/>
    </source>
</evidence>
<comment type="similarity">
    <text evidence="1 4">Belongs to the glutathione peroxidase family.</text>
</comment>
<feature type="domain" description="Thioredoxin" evidence="5">
    <location>
        <begin position="41"/>
        <end position="202"/>
    </location>
</feature>
<dbReference type="Gene3D" id="3.40.30.10">
    <property type="entry name" value="Glutaredoxin"/>
    <property type="match status" value="1"/>
</dbReference>
<dbReference type="GO" id="GO:0034599">
    <property type="term" value="P:cellular response to oxidative stress"/>
    <property type="evidence" value="ECO:0007669"/>
    <property type="project" value="TreeGrafter"/>
</dbReference>
<dbReference type="Pfam" id="PF00255">
    <property type="entry name" value="GSHPx"/>
    <property type="match status" value="1"/>
</dbReference>
<evidence type="ECO:0000313" key="6">
    <source>
        <dbReference type="EMBL" id="PJR03978.1"/>
    </source>
</evidence>
<name>A0A2M9R536_9FLAO</name>
<organism evidence="6 7">
    <name type="scientific">Avrilella dinanensis</name>
    <dbReference type="NCBI Taxonomy" id="2008672"/>
    <lineage>
        <taxon>Bacteria</taxon>
        <taxon>Pseudomonadati</taxon>
        <taxon>Bacteroidota</taxon>
        <taxon>Flavobacteriia</taxon>
        <taxon>Flavobacteriales</taxon>
        <taxon>Flavobacteriaceae</taxon>
        <taxon>Avrilella</taxon>
    </lineage>
</organism>
<dbReference type="InterPro" id="IPR000889">
    <property type="entry name" value="Glutathione_peroxidase"/>
</dbReference>
<dbReference type="PROSITE" id="PS51352">
    <property type="entry name" value="THIOREDOXIN_2"/>
    <property type="match status" value="1"/>
</dbReference>
<keyword evidence="7" id="KW-1185">Reference proteome</keyword>
<dbReference type="PANTHER" id="PTHR11592">
    <property type="entry name" value="GLUTATHIONE PEROXIDASE"/>
    <property type="match status" value="1"/>
</dbReference>
<reference evidence="6 7" key="1">
    <citation type="submission" date="2017-06" db="EMBL/GenBank/DDBJ databases">
        <title>Description of Avrilella dinanensis gen. nov. sp. nov.</title>
        <authorList>
            <person name="Leyer C."/>
            <person name="Sassi M."/>
            <person name="Minet J."/>
            <person name="Kayal S."/>
            <person name="Cattoir V."/>
        </authorList>
    </citation>
    <scope>NUCLEOTIDE SEQUENCE [LARGE SCALE GENOMIC DNA]</scope>
    <source>
        <strain evidence="6 7">UR159</strain>
    </source>
</reference>
<dbReference type="PROSITE" id="PS51257">
    <property type="entry name" value="PROKAR_LIPOPROTEIN"/>
    <property type="match status" value="1"/>
</dbReference>
<dbReference type="CDD" id="cd00340">
    <property type="entry name" value="GSH_Peroxidase"/>
    <property type="match status" value="1"/>
</dbReference>
<protein>
    <recommendedName>
        <fullName evidence="4">Glutathione peroxidase</fullName>
    </recommendedName>
</protein>
<dbReference type="AlphaFoldDB" id="A0A2M9R536"/>
<dbReference type="PROSITE" id="PS51355">
    <property type="entry name" value="GLUTATHIONE_PEROXID_3"/>
    <property type="match status" value="1"/>
</dbReference>
<dbReference type="EMBL" id="NIPO01000001">
    <property type="protein sequence ID" value="PJR03978.1"/>
    <property type="molecule type" value="Genomic_DNA"/>
</dbReference>
<evidence type="ECO:0000256" key="2">
    <source>
        <dbReference type="ARBA" id="ARBA00022559"/>
    </source>
</evidence>
<dbReference type="FunFam" id="3.40.30.10:FF:000010">
    <property type="entry name" value="Glutathione peroxidase"/>
    <property type="match status" value="1"/>
</dbReference>
<evidence type="ECO:0000256" key="1">
    <source>
        <dbReference type="ARBA" id="ARBA00006926"/>
    </source>
</evidence>
<dbReference type="SUPFAM" id="SSF52833">
    <property type="entry name" value="Thioredoxin-like"/>
    <property type="match status" value="1"/>
</dbReference>
<proteinExistence type="inferred from homology"/>
<comment type="caution">
    <text evidence="6">The sequence shown here is derived from an EMBL/GenBank/DDBJ whole genome shotgun (WGS) entry which is preliminary data.</text>
</comment>
<dbReference type="PROSITE" id="PS00460">
    <property type="entry name" value="GLUTATHIONE_PEROXID_1"/>
    <property type="match status" value="1"/>
</dbReference>
<dbReference type="InterPro" id="IPR013766">
    <property type="entry name" value="Thioredoxin_domain"/>
</dbReference>
<evidence type="ECO:0000313" key="7">
    <source>
        <dbReference type="Proteomes" id="UP000231960"/>
    </source>
</evidence>
<keyword evidence="3 4" id="KW-0560">Oxidoreductase</keyword>
<dbReference type="PANTHER" id="PTHR11592:SF78">
    <property type="entry name" value="GLUTATHIONE PEROXIDASE"/>
    <property type="match status" value="1"/>
</dbReference>
<dbReference type="PRINTS" id="PR01011">
    <property type="entry name" value="GLUTPROXDASE"/>
</dbReference>
<evidence type="ECO:0000256" key="3">
    <source>
        <dbReference type="ARBA" id="ARBA00023002"/>
    </source>
</evidence>
<dbReference type="GO" id="GO:0004601">
    <property type="term" value="F:peroxidase activity"/>
    <property type="evidence" value="ECO:0007669"/>
    <property type="project" value="UniProtKB-KW"/>
</dbReference>
<evidence type="ECO:0000256" key="4">
    <source>
        <dbReference type="RuleBase" id="RU000499"/>
    </source>
</evidence>
<accession>A0A2M9R536</accession>
<dbReference type="Proteomes" id="UP000231960">
    <property type="component" value="Unassembled WGS sequence"/>
</dbReference>
<keyword evidence="2 4" id="KW-0575">Peroxidase</keyword>
<gene>
    <name evidence="6" type="ORF">CDL10_05120</name>
</gene>
<dbReference type="OrthoDB" id="9789406at2"/>
<dbReference type="InterPro" id="IPR036249">
    <property type="entry name" value="Thioredoxin-like_sf"/>
</dbReference>
<dbReference type="InterPro" id="IPR029759">
    <property type="entry name" value="GPX_AS"/>
</dbReference>
<sequence length="202" mass="23302">MKRVLMRNILLSIGSLFMFACFGGKKVYTVDEQTKNELSNMENNKTIYDFKVNDITGQEFDLSSLKGKKVMIVNTASKCGLTPQFEQLEQLYKEFKDQNFTIIGFPSNDFMGQDPGSNEEIAEFCKLNYGVTFPMMEKIVVKGKDKHPLYQYLTEKSQNGIGDFDIEWNFQKFLINEDGTIDKVISPRVLPNDKEVLDWIKQ</sequence>